<dbReference type="GO" id="GO:0003700">
    <property type="term" value="F:DNA-binding transcription factor activity"/>
    <property type="evidence" value="ECO:0007669"/>
    <property type="project" value="InterPro"/>
</dbReference>
<feature type="domain" description="HTH arsR-type" evidence="1">
    <location>
        <begin position="9"/>
        <end position="93"/>
    </location>
</feature>
<dbReference type="SMART" id="SM00418">
    <property type="entry name" value="HTH_ARSR"/>
    <property type="match status" value="1"/>
</dbReference>
<dbReference type="CDD" id="cd00090">
    <property type="entry name" value="HTH_ARSR"/>
    <property type="match status" value="1"/>
</dbReference>
<proteinExistence type="predicted"/>
<sequence>MGDTDEAVARLRATAHPLRLRILSLLTGEAMSAAEVARALDTTHANASYHLRVLHDAGKLVAEGEEKIRGGVAKRYRYDATREVADRSSGIDDRIAFARASAAEVERRLLGAAQGPATSSDLETWVPPETWQRAVDLLHEASQLLHGAALPAETPGTVHVSATHTAFTMTGGLTGEAARPNPAEEDLR</sequence>
<dbReference type="InterPro" id="IPR001845">
    <property type="entry name" value="HTH_ArsR_DNA-bd_dom"/>
</dbReference>
<dbReference type="EC" id="3.4.21.88" evidence="2"/>
<dbReference type="EMBL" id="CZKB01000019">
    <property type="protein sequence ID" value="CUR61659.1"/>
    <property type="molecule type" value="Genomic_DNA"/>
</dbReference>
<evidence type="ECO:0000259" key="1">
    <source>
        <dbReference type="SMART" id="SM00418"/>
    </source>
</evidence>
<dbReference type="InterPro" id="IPR011991">
    <property type="entry name" value="ArsR-like_HTH"/>
</dbReference>
<keyword evidence="2" id="KW-0378">Hydrolase</keyword>
<dbReference type="GO" id="GO:0004252">
    <property type="term" value="F:serine-type endopeptidase activity"/>
    <property type="evidence" value="ECO:0007669"/>
    <property type="project" value="UniProtKB-EC"/>
</dbReference>
<dbReference type="PRINTS" id="PR00778">
    <property type="entry name" value="HTHARSR"/>
</dbReference>
<gene>
    <name evidence="2" type="ORF">NOCA1260097</name>
</gene>
<dbReference type="Gene3D" id="1.10.10.10">
    <property type="entry name" value="Winged helix-like DNA-binding domain superfamily/Winged helix DNA-binding domain"/>
    <property type="match status" value="1"/>
</dbReference>
<dbReference type="Pfam" id="PF12840">
    <property type="entry name" value="HTH_20"/>
    <property type="match status" value="1"/>
</dbReference>
<reference evidence="2" key="1">
    <citation type="submission" date="2015-08" db="EMBL/GenBank/DDBJ databases">
        <authorList>
            <person name="Babu N.S."/>
            <person name="Beckwith C.J."/>
            <person name="Beseler K.G."/>
            <person name="Brison A."/>
            <person name="Carone J.V."/>
            <person name="Caskin T.P."/>
            <person name="Diamond M."/>
            <person name="Durham M.E."/>
            <person name="Foxe J.M."/>
            <person name="Go M."/>
            <person name="Henderson B.A."/>
            <person name="Jones I.B."/>
            <person name="McGettigan J.A."/>
            <person name="Micheletti S.J."/>
            <person name="Nasrallah M.E."/>
            <person name="Ortiz D."/>
            <person name="Piller C.R."/>
            <person name="Privatt S.R."/>
            <person name="Schneider S.L."/>
            <person name="Sharp S."/>
            <person name="Smith T.C."/>
            <person name="Stanton J.D."/>
            <person name="Ullery H.E."/>
            <person name="Wilson R.J."/>
            <person name="Serrano M.G."/>
            <person name="Buck G."/>
            <person name="Lee V."/>
            <person name="Wang Y."/>
            <person name="Carvalho R."/>
            <person name="Voegtly L."/>
            <person name="Shi R."/>
            <person name="Duckworth R."/>
            <person name="Johnson A."/>
            <person name="Loviza R."/>
            <person name="Walstead R."/>
            <person name="Shah Z."/>
            <person name="Kiflezghi M."/>
            <person name="Wade K."/>
            <person name="Ball S.L."/>
            <person name="Bradley K.W."/>
            <person name="Asai D.J."/>
            <person name="Bowman C.A."/>
            <person name="Russell D.A."/>
            <person name="Pope W.H."/>
            <person name="Jacobs-Sera D."/>
            <person name="Hendrix R.W."/>
            <person name="Hatfull G.F."/>
        </authorList>
    </citation>
    <scope>NUCLEOTIDE SEQUENCE</scope>
</reference>
<dbReference type="InterPro" id="IPR036388">
    <property type="entry name" value="WH-like_DNA-bd_sf"/>
</dbReference>
<accession>A0A2P2CI38</accession>
<dbReference type="AlphaFoldDB" id="A0A2P2CI38"/>
<protein>
    <submittedName>
        <fullName evidence="2">Putative LexA repressor</fullName>
        <ecNumber evidence="2">3.4.21.88</ecNumber>
    </submittedName>
</protein>
<dbReference type="InterPro" id="IPR036390">
    <property type="entry name" value="WH_DNA-bd_sf"/>
</dbReference>
<name>A0A2P2CI38_9ZZZZ</name>
<evidence type="ECO:0000313" key="2">
    <source>
        <dbReference type="EMBL" id="CUR61659.1"/>
    </source>
</evidence>
<organism evidence="2">
    <name type="scientific">metagenome</name>
    <dbReference type="NCBI Taxonomy" id="256318"/>
    <lineage>
        <taxon>unclassified sequences</taxon>
        <taxon>metagenomes</taxon>
    </lineage>
</organism>
<dbReference type="SUPFAM" id="SSF46785">
    <property type="entry name" value="Winged helix' DNA-binding domain"/>
    <property type="match status" value="1"/>
</dbReference>